<feature type="domain" description="Core Histone H2A/H2B/H3" evidence="3">
    <location>
        <begin position="84"/>
        <end position="163"/>
    </location>
</feature>
<dbReference type="Pfam" id="PF00125">
    <property type="entry name" value="Histone"/>
    <property type="match status" value="1"/>
</dbReference>
<dbReference type="AlphaFoldDB" id="A0AAV7VRP6"/>
<dbReference type="InterPro" id="IPR000558">
    <property type="entry name" value="Histone_H2B"/>
</dbReference>
<dbReference type="PRINTS" id="PR00621">
    <property type="entry name" value="HISTONEH2B"/>
</dbReference>
<name>A0AAV7VRP6_PLEWA</name>
<dbReference type="EMBL" id="JANPWB010000003">
    <property type="protein sequence ID" value="KAJ1204112.1"/>
    <property type="molecule type" value="Genomic_DNA"/>
</dbReference>
<feature type="compositionally biased region" description="Basic residues" evidence="2">
    <location>
        <begin position="56"/>
        <end position="83"/>
    </location>
</feature>
<dbReference type="GO" id="GO:0003677">
    <property type="term" value="F:DNA binding"/>
    <property type="evidence" value="ECO:0007669"/>
    <property type="project" value="InterPro"/>
</dbReference>
<dbReference type="SMART" id="SM00427">
    <property type="entry name" value="H2B"/>
    <property type="match status" value="1"/>
</dbReference>
<evidence type="ECO:0000313" key="5">
    <source>
        <dbReference type="Proteomes" id="UP001066276"/>
    </source>
</evidence>
<dbReference type="SUPFAM" id="SSF47113">
    <property type="entry name" value="Histone-fold"/>
    <property type="match status" value="1"/>
</dbReference>
<evidence type="ECO:0000313" key="4">
    <source>
        <dbReference type="EMBL" id="KAJ1204112.1"/>
    </source>
</evidence>
<dbReference type="GO" id="GO:0046982">
    <property type="term" value="F:protein heterodimerization activity"/>
    <property type="evidence" value="ECO:0007669"/>
    <property type="project" value="InterPro"/>
</dbReference>
<organism evidence="4 5">
    <name type="scientific">Pleurodeles waltl</name>
    <name type="common">Iberian ribbed newt</name>
    <dbReference type="NCBI Taxonomy" id="8319"/>
    <lineage>
        <taxon>Eukaryota</taxon>
        <taxon>Metazoa</taxon>
        <taxon>Chordata</taxon>
        <taxon>Craniata</taxon>
        <taxon>Vertebrata</taxon>
        <taxon>Euteleostomi</taxon>
        <taxon>Amphibia</taxon>
        <taxon>Batrachia</taxon>
        <taxon>Caudata</taxon>
        <taxon>Salamandroidea</taxon>
        <taxon>Salamandridae</taxon>
        <taxon>Pleurodelinae</taxon>
        <taxon>Pleurodeles</taxon>
    </lineage>
</organism>
<dbReference type="Proteomes" id="UP001066276">
    <property type="component" value="Chromosome 2_1"/>
</dbReference>
<dbReference type="InterPro" id="IPR009072">
    <property type="entry name" value="Histone-fold"/>
</dbReference>
<comment type="similarity">
    <text evidence="1">Belongs to the histone H2B family.</text>
</comment>
<protein>
    <recommendedName>
        <fullName evidence="3">Core Histone H2A/H2B/H3 domain-containing protein</fullName>
    </recommendedName>
</protein>
<sequence>MEDYRECRNDREKAASCSDVRCQEEAPVDCRDMDRQRCAPPQANACRQQNSEASRRPARRRRRQGACRVPKSRRRRRRQVVNRARECRRRQRQRLRRGSFSLYVRRVMRLVHPDLNLSEQTVHEIDIMLSFLSCRLCEAGVRLLCYSNRKTLSVRELQNAVRLLLPGELSKHADSQGVRALQTYQKRCS</sequence>
<evidence type="ECO:0000256" key="1">
    <source>
        <dbReference type="ARBA" id="ARBA00006846"/>
    </source>
</evidence>
<keyword evidence="5" id="KW-1185">Reference proteome</keyword>
<gene>
    <name evidence="4" type="ORF">NDU88_007893</name>
</gene>
<dbReference type="InterPro" id="IPR007125">
    <property type="entry name" value="H2A/H2B/H3"/>
</dbReference>
<accession>A0AAV7VRP6</accession>
<dbReference type="PANTHER" id="PTHR23428">
    <property type="entry name" value="HISTONE H2B"/>
    <property type="match status" value="1"/>
</dbReference>
<reference evidence="4" key="1">
    <citation type="journal article" date="2022" name="bioRxiv">
        <title>Sequencing and chromosome-scale assembly of the giantPleurodeles waltlgenome.</title>
        <authorList>
            <person name="Brown T."/>
            <person name="Elewa A."/>
            <person name="Iarovenko S."/>
            <person name="Subramanian E."/>
            <person name="Araus A.J."/>
            <person name="Petzold A."/>
            <person name="Susuki M."/>
            <person name="Suzuki K.-i.T."/>
            <person name="Hayashi T."/>
            <person name="Toyoda A."/>
            <person name="Oliveira C."/>
            <person name="Osipova E."/>
            <person name="Leigh N.D."/>
            <person name="Simon A."/>
            <person name="Yun M.H."/>
        </authorList>
    </citation>
    <scope>NUCLEOTIDE SEQUENCE</scope>
    <source>
        <strain evidence="4">20211129_DDA</strain>
        <tissue evidence="4">Liver</tissue>
    </source>
</reference>
<comment type="caution">
    <text evidence="4">The sequence shown here is derived from an EMBL/GenBank/DDBJ whole genome shotgun (WGS) entry which is preliminary data.</text>
</comment>
<proteinExistence type="inferred from homology"/>
<feature type="region of interest" description="Disordered" evidence="2">
    <location>
        <begin position="39"/>
        <end position="83"/>
    </location>
</feature>
<evidence type="ECO:0000259" key="3">
    <source>
        <dbReference type="Pfam" id="PF00125"/>
    </source>
</evidence>
<dbReference type="GO" id="GO:0030527">
    <property type="term" value="F:structural constituent of chromatin"/>
    <property type="evidence" value="ECO:0007669"/>
    <property type="project" value="InterPro"/>
</dbReference>
<evidence type="ECO:0000256" key="2">
    <source>
        <dbReference type="SAM" id="MobiDB-lite"/>
    </source>
</evidence>
<dbReference type="Gene3D" id="1.10.20.10">
    <property type="entry name" value="Histone, subunit A"/>
    <property type="match status" value="1"/>
</dbReference>
<dbReference type="GO" id="GO:0000786">
    <property type="term" value="C:nucleosome"/>
    <property type="evidence" value="ECO:0007669"/>
    <property type="project" value="InterPro"/>
</dbReference>
<dbReference type="CDD" id="cd22910">
    <property type="entry name" value="HFD_H2B"/>
    <property type="match status" value="1"/>
</dbReference>